<dbReference type="EMBL" id="JAJHVV010000012">
    <property type="protein sequence ID" value="MCK6265124.1"/>
    <property type="molecule type" value="Genomic_DNA"/>
</dbReference>
<proteinExistence type="predicted"/>
<reference evidence="1" key="1">
    <citation type="submission" date="2021-11" db="EMBL/GenBank/DDBJ databases">
        <title>Vibrio ZSDE26 sp. nov. and Vibrio ZSDZ34 sp. nov., isolated from coastal seawater in Qingdao.</title>
        <authorList>
            <person name="Zhang P."/>
        </authorList>
    </citation>
    <scope>NUCLEOTIDE SEQUENCE</scope>
    <source>
        <strain evidence="1">ZSDE26</strain>
    </source>
</reference>
<dbReference type="InterPro" id="IPR046450">
    <property type="entry name" value="PA_dom_sf"/>
</dbReference>
<dbReference type="SUPFAM" id="SSF52025">
    <property type="entry name" value="PA domain"/>
    <property type="match status" value="1"/>
</dbReference>
<evidence type="ECO:0000313" key="1">
    <source>
        <dbReference type="EMBL" id="MCK6265124.1"/>
    </source>
</evidence>
<evidence type="ECO:0000313" key="2">
    <source>
        <dbReference type="Proteomes" id="UP001139559"/>
    </source>
</evidence>
<name>A0A9X1XLR2_9VIBR</name>
<gene>
    <name evidence="1" type="ORF">KP803_17755</name>
</gene>
<sequence length="555" mass="61366">MTDSTKKAKQNMASTPEEMVKILANFSFFKPEELSQRIQTLHEGHFPTLAMDETPRPYIDASEDPRGDISADYIEEFAMKLVDISKKSREDGNILWGRIQGTKYEAEAQTLVADTLRSFGVEDVREDFFPIRNAQWEPTKNELTVISSNALEEGETEHNFKYAVTPFPSGLTSEDGVEAEVIYVGQGTASELNGRNLEGKIVLLQCDFSAGGPMYSTGRTAYSRIAAGTYGKAAGIIAWWTLPGSKQTATRIGAMGGGDSVGEALPWISIGYDDGLYLRKLIDRATPEEPVITRLCVQGKMEDGTQRQSSNVYGFIPGTTGKSVVMTFHTDSYFYGLHDNAGTAAMVMAAAKHYAARPLEQRGHGLVVLSVGDHEHPGVGATDKFVEQNHAFVRDEMLMVLRPEKLGLMALTKEGPIQSKSNQAIPAMQMITNKSPLLLDVFEQAVNNYALPTADFYYQDPAADETHFHPPFAKFDDLDAVSTGWAISSYSYHSTIDYDMGIISFKLLEKYARAHIFIIDALAGATKEDIKKDGHELPTKSIYSSDLFKYYYGNF</sequence>
<comment type="caution">
    <text evidence="1">The sequence shown here is derived from an EMBL/GenBank/DDBJ whole genome shotgun (WGS) entry which is preliminary data.</text>
</comment>
<keyword evidence="2" id="KW-1185">Reference proteome</keyword>
<dbReference type="RefSeq" id="WP_248010204.1">
    <property type="nucleotide sequence ID" value="NZ_JAJHVV010000012.1"/>
</dbReference>
<dbReference type="Proteomes" id="UP001139559">
    <property type="component" value="Unassembled WGS sequence"/>
</dbReference>
<dbReference type="Gene3D" id="3.40.630.10">
    <property type="entry name" value="Zn peptidases"/>
    <property type="match status" value="1"/>
</dbReference>
<accession>A0A9X1XLR2</accession>
<organism evidence="1 2">
    <name type="scientific">Vibrio amylolyticus</name>
    <dbReference type="NCBI Taxonomy" id="2847292"/>
    <lineage>
        <taxon>Bacteria</taxon>
        <taxon>Pseudomonadati</taxon>
        <taxon>Pseudomonadota</taxon>
        <taxon>Gammaproteobacteria</taxon>
        <taxon>Vibrionales</taxon>
        <taxon>Vibrionaceae</taxon>
        <taxon>Vibrio</taxon>
    </lineage>
</organism>
<dbReference type="AlphaFoldDB" id="A0A9X1XLR2"/>
<dbReference type="Gene3D" id="3.50.30.30">
    <property type="match status" value="1"/>
</dbReference>
<protein>
    <submittedName>
        <fullName evidence="1">M28 family metallopeptidase</fullName>
    </submittedName>
</protein>
<dbReference type="SUPFAM" id="SSF53187">
    <property type="entry name" value="Zn-dependent exopeptidases"/>
    <property type="match status" value="1"/>
</dbReference>